<dbReference type="SUPFAM" id="SSF56214">
    <property type="entry name" value="4'-phosphopantetheinyl transferase"/>
    <property type="match status" value="2"/>
</dbReference>
<comment type="similarity">
    <text evidence="1">Belongs to the P-Pant transferase superfamily. Gsp/Sfp/HetI/AcpT family.</text>
</comment>
<sequence length="253" mass="28435">MAANGGLFARRTRVVRVNATGSTAPLLRWQPTTTPPPLTAASVHVWRIFPDVASTLAQDDAAAVLSNKERERAARFYQINYQRRYIYTHAQCRFILARYLNQPPERLAFHYTAHGKPQLTAPAMPIEFNLTTSGDLALLALSLAEPIGIDCEYLRPRRDLFAIAQRMFDAAAVQQLTALQVANNSELVREFYRHWTALEARVKRDGRGLSGHRKADDLAIDIAHAQPDTNTLCAIARRDLPAASEWLTFIWAE</sequence>
<dbReference type="Gene3D" id="3.90.470.20">
    <property type="entry name" value="4'-phosphopantetheinyl transferase domain"/>
    <property type="match status" value="1"/>
</dbReference>
<dbReference type="InterPro" id="IPR050559">
    <property type="entry name" value="P-Pant_transferase_sf"/>
</dbReference>
<dbReference type="GO" id="GO:0008897">
    <property type="term" value="F:holo-[acyl-carrier-protein] synthase activity"/>
    <property type="evidence" value="ECO:0007669"/>
    <property type="project" value="InterPro"/>
</dbReference>
<keyword evidence="2 5" id="KW-0808">Transferase</keyword>
<evidence type="ECO:0000313" key="5">
    <source>
        <dbReference type="EMBL" id="MBB1126087.1"/>
    </source>
</evidence>
<evidence type="ECO:0000259" key="4">
    <source>
        <dbReference type="Pfam" id="PF22624"/>
    </source>
</evidence>
<reference evidence="5 6" key="1">
    <citation type="journal article" date="2020" name="Arch. Microbiol.">
        <title>The genome sequence of the giant phototrophic gammaproteobacterium Thiospirillum jenense gives insight into its physiological properties and phylogenetic relationships.</title>
        <authorList>
            <person name="Imhoff J.F."/>
            <person name="Meyer T.E."/>
            <person name="Kyndt J.A."/>
        </authorList>
    </citation>
    <scope>NUCLEOTIDE SEQUENCE [LARGE SCALE GENOMIC DNA]</scope>
    <source>
        <strain evidence="5 6">DSM 216</strain>
    </source>
</reference>
<gene>
    <name evidence="5" type="ORF">HUK38_07570</name>
</gene>
<dbReference type="GO" id="GO:0000287">
    <property type="term" value="F:magnesium ion binding"/>
    <property type="evidence" value="ECO:0007669"/>
    <property type="project" value="InterPro"/>
</dbReference>
<dbReference type="Pfam" id="PF22624">
    <property type="entry name" value="AASDHPPT_N"/>
    <property type="match status" value="1"/>
</dbReference>
<name>A0A839HG52_9GAMM</name>
<feature type="domain" description="4'-phosphopantetheinyl transferase N-terminal" evidence="4">
    <location>
        <begin position="61"/>
        <end position="140"/>
    </location>
</feature>
<organism evidence="5 6">
    <name type="scientific">Thiospirillum jenense</name>
    <dbReference type="NCBI Taxonomy" id="1653858"/>
    <lineage>
        <taxon>Bacteria</taxon>
        <taxon>Pseudomonadati</taxon>
        <taxon>Pseudomonadota</taxon>
        <taxon>Gammaproteobacteria</taxon>
        <taxon>Chromatiales</taxon>
        <taxon>Chromatiaceae</taxon>
        <taxon>Thiospirillum</taxon>
    </lineage>
</organism>
<evidence type="ECO:0000313" key="6">
    <source>
        <dbReference type="Proteomes" id="UP000548632"/>
    </source>
</evidence>
<dbReference type="InterPro" id="IPR055066">
    <property type="entry name" value="AASDHPPT_N"/>
</dbReference>
<evidence type="ECO:0000256" key="1">
    <source>
        <dbReference type="ARBA" id="ARBA00010990"/>
    </source>
</evidence>
<accession>A0A839HG52</accession>
<dbReference type="GO" id="GO:0005829">
    <property type="term" value="C:cytosol"/>
    <property type="evidence" value="ECO:0007669"/>
    <property type="project" value="TreeGrafter"/>
</dbReference>
<dbReference type="AlphaFoldDB" id="A0A839HG52"/>
<evidence type="ECO:0000259" key="3">
    <source>
        <dbReference type="Pfam" id="PF01648"/>
    </source>
</evidence>
<dbReference type="PANTHER" id="PTHR12215">
    <property type="entry name" value="PHOSPHOPANTETHEINE TRANSFERASE"/>
    <property type="match status" value="1"/>
</dbReference>
<feature type="domain" description="4'-phosphopantetheinyl transferase" evidence="3">
    <location>
        <begin position="146"/>
        <end position="233"/>
    </location>
</feature>
<dbReference type="EMBL" id="JABVCQ010000013">
    <property type="protein sequence ID" value="MBB1126087.1"/>
    <property type="molecule type" value="Genomic_DNA"/>
</dbReference>
<dbReference type="Proteomes" id="UP000548632">
    <property type="component" value="Unassembled WGS sequence"/>
</dbReference>
<dbReference type="PANTHER" id="PTHR12215:SF10">
    <property type="entry name" value="L-AMINOADIPATE-SEMIALDEHYDE DEHYDROGENASE-PHOSPHOPANTETHEINYL TRANSFERASE"/>
    <property type="match status" value="1"/>
</dbReference>
<proteinExistence type="inferred from homology"/>
<keyword evidence="6" id="KW-1185">Reference proteome</keyword>
<dbReference type="InterPro" id="IPR037143">
    <property type="entry name" value="4-PPantetheinyl_Trfase_dom_sf"/>
</dbReference>
<comment type="caution">
    <text evidence="5">The sequence shown here is derived from an EMBL/GenBank/DDBJ whole genome shotgun (WGS) entry which is preliminary data.</text>
</comment>
<protein>
    <submittedName>
        <fullName evidence="5">4'-phosphopantetheinyl transferase superfamily protein</fullName>
    </submittedName>
</protein>
<dbReference type="InterPro" id="IPR008278">
    <property type="entry name" value="4-PPantetheinyl_Trfase_dom"/>
</dbReference>
<dbReference type="RefSeq" id="WP_182583711.1">
    <property type="nucleotide sequence ID" value="NZ_JABVCQ010000013.1"/>
</dbReference>
<dbReference type="Pfam" id="PF01648">
    <property type="entry name" value="ACPS"/>
    <property type="match status" value="1"/>
</dbReference>
<dbReference type="GO" id="GO:0019878">
    <property type="term" value="P:lysine biosynthetic process via aminoadipic acid"/>
    <property type="evidence" value="ECO:0007669"/>
    <property type="project" value="TreeGrafter"/>
</dbReference>
<evidence type="ECO:0000256" key="2">
    <source>
        <dbReference type="ARBA" id="ARBA00022679"/>
    </source>
</evidence>